<dbReference type="InterPro" id="IPR036187">
    <property type="entry name" value="DNA_mismatch_repair_MutS_sf"/>
</dbReference>
<name>A0A0G0JD18_9BACT</name>
<evidence type="ECO:0000313" key="13">
    <source>
        <dbReference type="Proteomes" id="UP000034852"/>
    </source>
</evidence>
<dbReference type="PIRSF" id="PIRSF037677">
    <property type="entry name" value="DNA_mis_repair_Msh6"/>
    <property type="match status" value="1"/>
</dbReference>
<dbReference type="InterPro" id="IPR045076">
    <property type="entry name" value="MutS"/>
</dbReference>
<dbReference type="CDD" id="cd03284">
    <property type="entry name" value="ABC_MutS1"/>
    <property type="match status" value="1"/>
</dbReference>
<dbReference type="SUPFAM" id="SSF48334">
    <property type="entry name" value="DNA repair protein MutS, domain III"/>
    <property type="match status" value="1"/>
</dbReference>
<evidence type="ECO:0000256" key="3">
    <source>
        <dbReference type="ARBA" id="ARBA00022741"/>
    </source>
</evidence>
<comment type="caution">
    <text evidence="12">The sequence shown here is derived from an EMBL/GenBank/DDBJ whole genome shotgun (WGS) entry which is preliminary data.</text>
</comment>
<dbReference type="EMBL" id="LBTH01000051">
    <property type="protein sequence ID" value="KKQ34654.1"/>
    <property type="molecule type" value="Genomic_DNA"/>
</dbReference>
<dbReference type="InterPro" id="IPR007696">
    <property type="entry name" value="DNA_mismatch_repair_MutS_core"/>
</dbReference>
<keyword evidence="4 9" id="KW-0227">DNA damage</keyword>
<dbReference type="FunFam" id="3.40.50.300:FF:000870">
    <property type="entry name" value="MutS protein homolog 4"/>
    <property type="match status" value="1"/>
</dbReference>
<keyword evidence="3 9" id="KW-0547">Nucleotide-binding</keyword>
<comment type="similarity">
    <text evidence="1 9 10">Belongs to the DNA mismatch repair MutS family.</text>
</comment>
<evidence type="ECO:0000256" key="8">
    <source>
        <dbReference type="ARBA" id="ARBA00024647"/>
    </source>
</evidence>
<comment type="function">
    <text evidence="8 9">This protein is involved in the repair of mismatches in DNA. It is possible that it carries out the mismatch recognition step. This protein has a weak ATPase activity.</text>
</comment>
<dbReference type="SUPFAM" id="SSF53150">
    <property type="entry name" value="DNA repair protein MutS, domain II"/>
    <property type="match status" value="1"/>
</dbReference>
<dbReference type="GO" id="GO:0030983">
    <property type="term" value="F:mismatched DNA binding"/>
    <property type="evidence" value="ECO:0007669"/>
    <property type="project" value="InterPro"/>
</dbReference>
<feature type="binding site" evidence="9">
    <location>
        <begin position="621"/>
        <end position="628"/>
    </location>
    <ligand>
        <name>ATP</name>
        <dbReference type="ChEBI" id="CHEBI:30616"/>
    </ligand>
</feature>
<dbReference type="Gene3D" id="3.40.50.300">
    <property type="entry name" value="P-loop containing nucleotide triphosphate hydrolases"/>
    <property type="match status" value="1"/>
</dbReference>
<dbReference type="SMART" id="SM00534">
    <property type="entry name" value="MUTSac"/>
    <property type="match status" value="1"/>
</dbReference>
<evidence type="ECO:0000256" key="5">
    <source>
        <dbReference type="ARBA" id="ARBA00022840"/>
    </source>
</evidence>
<dbReference type="Pfam" id="PF05192">
    <property type="entry name" value="MutS_III"/>
    <property type="match status" value="1"/>
</dbReference>
<dbReference type="InterPro" id="IPR036678">
    <property type="entry name" value="MutS_con_dom_sf"/>
</dbReference>
<dbReference type="InterPro" id="IPR017261">
    <property type="entry name" value="DNA_mismatch_repair_MutS/MSH"/>
</dbReference>
<dbReference type="PROSITE" id="PS00486">
    <property type="entry name" value="DNA_MISMATCH_REPAIR_2"/>
    <property type="match status" value="1"/>
</dbReference>
<dbReference type="GO" id="GO:0003684">
    <property type="term" value="F:damaged DNA binding"/>
    <property type="evidence" value="ECO:0007669"/>
    <property type="project" value="UniProtKB-UniRule"/>
</dbReference>
<dbReference type="Pfam" id="PF01624">
    <property type="entry name" value="MutS_I"/>
    <property type="match status" value="1"/>
</dbReference>
<dbReference type="SUPFAM" id="SSF52540">
    <property type="entry name" value="P-loop containing nucleoside triphosphate hydrolases"/>
    <property type="match status" value="1"/>
</dbReference>
<evidence type="ECO:0000256" key="7">
    <source>
        <dbReference type="ARBA" id="ARBA00023204"/>
    </source>
</evidence>
<dbReference type="InterPro" id="IPR027417">
    <property type="entry name" value="P-loop_NTPase"/>
</dbReference>
<evidence type="ECO:0000256" key="4">
    <source>
        <dbReference type="ARBA" id="ARBA00022763"/>
    </source>
</evidence>
<dbReference type="SMART" id="SM00533">
    <property type="entry name" value="MUTSd"/>
    <property type="match status" value="1"/>
</dbReference>
<dbReference type="InterPro" id="IPR007695">
    <property type="entry name" value="DNA_mismatch_repair_MutS-lik_N"/>
</dbReference>
<evidence type="ECO:0000256" key="2">
    <source>
        <dbReference type="ARBA" id="ARBA00021982"/>
    </source>
</evidence>
<evidence type="ECO:0000259" key="11">
    <source>
        <dbReference type="PROSITE" id="PS00486"/>
    </source>
</evidence>
<dbReference type="InterPro" id="IPR005748">
    <property type="entry name" value="DNA_mismatch_repair_MutS"/>
</dbReference>
<keyword evidence="5 9" id="KW-0067">ATP-binding</keyword>
<dbReference type="Pfam" id="PF05188">
    <property type="entry name" value="MutS_II"/>
    <property type="match status" value="1"/>
</dbReference>
<protein>
    <recommendedName>
        <fullName evidence="2 9">DNA mismatch repair protein MutS</fullName>
    </recommendedName>
</protein>
<dbReference type="GO" id="GO:0005829">
    <property type="term" value="C:cytosol"/>
    <property type="evidence" value="ECO:0007669"/>
    <property type="project" value="TreeGrafter"/>
</dbReference>
<dbReference type="Pfam" id="PF05190">
    <property type="entry name" value="MutS_IV"/>
    <property type="match status" value="1"/>
</dbReference>
<evidence type="ECO:0000256" key="1">
    <source>
        <dbReference type="ARBA" id="ARBA00006271"/>
    </source>
</evidence>
<dbReference type="PATRIC" id="fig|1619087.5.peg.605"/>
<reference evidence="12 13" key="1">
    <citation type="journal article" date="2015" name="Nature">
        <title>rRNA introns, odd ribosomes, and small enigmatic genomes across a large radiation of phyla.</title>
        <authorList>
            <person name="Brown C.T."/>
            <person name="Hug L.A."/>
            <person name="Thomas B.C."/>
            <person name="Sharon I."/>
            <person name="Castelle C.J."/>
            <person name="Singh A."/>
            <person name="Wilkins M.J."/>
            <person name="Williams K.H."/>
            <person name="Banfield J.F."/>
        </authorList>
    </citation>
    <scope>NUCLEOTIDE SEQUENCE [LARGE SCALE GENOMIC DNA]</scope>
</reference>
<dbReference type="Gene3D" id="3.30.420.110">
    <property type="entry name" value="MutS, connector domain"/>
    <property type="match status" value="1"/>
</dbReference>
<dbReference type="InterPro" id="IPR007860">
    <property type="entry name" value="DNA_mmatch_repair_MutS_con_dom"/>
</dbReference>
<dbReference type="AlphaFoldDB" id="A0A0G0JD18"/>
<dbReference type="SUPFAM" id="SSF55271">
    <property type="entry name" value="DNA repair protein MutS, domain I"/>
    <property type="match status" value="1"/>
</dbReference>
<dbReference type="Proteomes" id="UP000034852">
    <property type="component" value="Unassembled WGS sequence"/>
</dbReference>
<feature type="domain" description="DNA mismatch repair proteins mutS family" evidence="11">
    <location>
        <begin position="702"/>
        <end position="718"/>
    </location>
</feature>
<dbReference type="InterPro" id="IPR000432">
    <property type="entry name" value="DNA_mismatch_repair_MutS_C"/>
</dbReference>
<evidence type="ECO:0000256" key="10">
    <source>
        <dbReference type="RuleBase" id="RU003756"/>
    </source>
</evidence>
<evidence type="ECO:0000256" key="9">
    <source>
        <dbReference type="HAMAP-Rule" id="MF_00096"/>
    </source>
</evidence>
<dbReference type="GO" id="GO:0140664">
    <property type="term" value="F:ATP-dependent DNA damage sensor activity"/>
    <property type="evidence" value="ECO:0007669"/>
    <property type="project" value="InterPro"/>
</dbReference>
<keyword evidence="7 9" id="KW-0234">DNA repair</keyword>
<evidence type="ECO:0000256" key="6">
    <source>
        <dbReference type="ARBA" id="ARBA00023125"/>
    </source>
</evidence>
<accession>A0A0G0JD18</accession>
<dbReference type="GO" id="GO:0006298">
    <property type="term" value="P:mismatch repair"/>
    <property type="evidence" value="ECO:0007669"/>
    <property type="project" value="UniProtKB-UniRule"/>
</dbReference>
<proteinExistence type="inferred from homology"/>
<dbReference type="InterPro" id="IPR016151">
    <property type="entry name" value="DNA_mismatch_repair_MutS_N"/>
</dbReference>
<dbReference type="Gene3D" id="1.10.1420.10">
    <property type="match status" value="2"/>
</dbReference>
<dbReference type="GO" id="GO:0005524">
    <property type="term" value="F:ATP binding"/>
    <property type="evidence" value="ECO:0007669"/>
    <property type="project" value="UniProtKB-UniRule"/>
</dbReference>
<dbReference type="NCBIfam" id="NF003810">
    <property type="entry name" value="PRK05399.1"/>
    <property type="match status" value="1"/>
</dbReference>
<evidence type="ECO:0000313" key="12">
    <source>
        <dbReference type="EMBL" id="KKQ34654.1"/>
    </source>
</evidence>
<dbReference type="NCBIfam" id="TIGR01070">
    <property type="entry name" value="mutS1"/>
    <property type="match status" value="1"/>
</dbReference>
<sequence length="850" mass="96461">MSTPMMQQYDEMKKKHSDAIILFRLGDFYEAFNEDAKTISKILNITLTGRGKDDNRRPMAGIPHHALKRYLKRLVNAGKKVAIADQMTEPEAGKLVEREVTKIITAGTISDIDYLDESNNNYLLAVFSALKNKSNKESAEYFLSYCDLTTGEFHTATLYDFNDLMNQIYRLHPSEIICPTELEPKLKNSLYKLAIQSTDQSLWEFEKNYKLLTEHFNLKSLKSMGYDKDDQEVIPAGVVFDYMRQTQRTNLEHIKKITKINKTDYMNLDRATIQNLEIIYSRDPENPNASLFGILNECQTAMGQRKLRQWLLNPLINKELIEERLDAVEELIKDPIKLSSIRDSLDNICDLERVVSKIGTGSITARDLLYLKTSLQKIIELTESTKNYKNILINTHKKIGIKKNDLISIISIINQSITEDPPNTIMEGGIIKEGYNSELDEIKITEKEGKNWLKKLQTEEIERTGISSLKVKYNSVFGYYIEVSKSNLDKVPDNYIRKQTLVNAERFITEDLKLWEDKILNANDRANALEYELFNGIKNEVAKHIELLQELGDVVSVLDVLANFAHLSRLNQYTKPRLNVSGKMEIVNARHPVVEKYIKESYISNDLFLDNDENQVIILTGPNMSGKSTYIRQAAIITLMGQAGCFVPATGAGEPAGSANLSIVDRVFTRVGASDNLASGESTFMVEMNETANILNNATERSLIILDEVGRGTSTYDGVAIAWSIVEYIHNKIGAKTLFATHYHELIDLEDKLERVKNYNVQVLEKGTEVIFTRKVIKGGTDQSYGVYVAEMAGVPAEITKRAKEILLSLEQDSLLDVKSIESELIKKQTTSKPKQRILKKVSKKQLKLV</sequence>
<keyword evidence="6 9" id="KW-0238">DNA-binding</keyword>
<organism evidence="12 13">
    <name type="scientific">candidate division WS6 bacterium GW2011_GWA2_37_6</name>
    <dbReference type="NCBI Taxonomy" id="1619087"/>
    <lineage>
        <taxon>Bacteria</taxon>
        <taxon>Candidatus Dojkabacteria</taxon>
    </lineage>
</organism>
<dbReference type="Gene3D" id="3.40.1170.10">
    <property type="entry name" value="DNA repair protein MutS, domain I"/>
    <property type="match status" value="1"/>
</dbReference>
<dbReference type="PANTHER" id="PTHR11361">
    <property type="entry name" value="DNA MISMATCH REPAIR PROTEIN MUTS FAMILY MEMBER"/>
    <property type="match status" value="1"/>
</dbReference>
<dbReference type="InterPro" id="IPR007861">
    <property type="entry name" value="DNA_mismatch_repair_MutS_clamp"/>
</dbReference>
<dbReference type="Pfam" id="PF00488">
    <property type="entry name" value="MutS_V"/>
    <property type="match status" value="1"/>
</dbReference>
<dbReference type="HAMAP" id="MF_00096">
    <property type="entry name" value="MutS"/>
    <property type="match status" value="1"/>
</dbReference>
<dbReference type="PANTHER" id="PTHR11361:SF34">
    <property type="entry name" value="DNA MISMATCH REPAIR PROTEIN MSH1, MITOCHONDRIAL"/>
    <property type="match status" value="1"/>
</dbReference>
<gene>
    <name evidence="9" type="primary">mutS</name>
    <name evidence="12" type="ORF">US52_C0051G0006</name>
</gene>